<dbReference type="PANTHER" id="PTHR47965:SF12">
    <property type="entry name" value="ASPARTIC PROTEINASE 3-RELATED"/>
    <property type="match status" value="1"/>
</dbReference>
<keyword evidence="4" id="KW-0064">Aspartyl protease</keyword>
<evidence type="ECO:0000256" key="2">
    <source>
        <dbReference type="ARBA" id="ARBA00022670"/>
    </source>
</evidence>
<dbReference type="InterPro" id="IPR001461">
    <property type="entry name" value="Aspartic_peptidase_A1"/>
</dbReference>
<proteinExistence type="inferred from homology"/>
<sequence length="584" mass="64925">MSEQGNNGAPLAEEKAILEEQALNQQAAIQASEDDHHQHLLGHCHHHNQMQQHLEDAKQNLASTVNSALKAEVAHATDTATDSDAVIDTVSSQTRTVKLPLVNVFAKGGYCVQMHLGSEGRPANLIVDTGSSTLVVKKQVYRPHDDQLLQSGPFAQQVIYGAGGWDGPLVHTKVSVSQDGLKHDLLAQDSLDKNTTTHVPHLNLAHEPLDLEGCPVAIVPSLEHQKTFADADGILGLAYYGLNKSYDLSAYIEEHEIKPASTFPWPFLEPNSVCPAHSDHDAKSCDGSDEQERFSGEDLKRFRKFLKKQPQQTVVPYFTRLNNSGLTNNRFAFHSKRSSIHIAKDDYTQEQIAADPLNKGWLILGGGKEHTELYQGKFKTIDVIHNRYYNVKLYSMSVGDQAPVAAPALQEKYIPSHKSNAIIDTGVSGILLTNLLYEAMLQGFSNVSEAFVELVTPFKDIRLQEEGIDMTELFKGRDMTGHHPNDLSHWPTLHFTFDGEITNECPDKENEVIDKAITISCKPEHYWQLNSPSPGKACFKILSQLPRWPNQCLLGTPLLNDYYVIFDRSAHETGVIRFAEQSDS</sequence>
<dbReference type="InterPro" id="IPR001969">
    <property type="entry name" value="Aspartic_peptidase_AS"/>
</dbReference>
<dbReference type="PRINTS" id="PR00792">
    <property type="entry name" value="PEPSIN"/>
</dbReference>
<keyword evidence="2" id="KW-0645">Protease</keyword>
<keyword evidence="3" id="KW-0732">Signal</keyword>
<comment type="caution">
    <text evidence="8">The sequence shown here is derived from an EMBL/GenBank/DDBJ whole genome shotgun (WGS) entry which is preliminary data.</text>
</comment>
<feature type="domain" description="Peptidase A1" evidence="7">
    <location>
        <begin position="110"/>
        <end position="579"/>
    </location>
</feature>
<dbReference type="SUPFAM" id="SSF50630">
    <property type="entry name" value="Acid proteases"/>
    <property type="match status" value="1"/>
</dbReference>
<evidence type="ECO:0000313" key="9">
    <source>
        <dbReference type="Proteomes" id="UP001202134"/>
    </source>
</evidence>
<accession>A0ABT0KJ38</accession>
<dbReference type="Gene3D" id="2.40.70.10">
    <property type="entry name" value="Acid Proteases"/>
    <property type="match status" value="2"/>
</dbReference>
<organism evidence="8 9">
    <name type="scientific">Shewanella electrodiphila</name>
    <dbReference type="NCBI Taxonomy" id="934143"/>
    <lineage>
        <taxon>Bacteria</taxon>
        <taxon>Pseudomonadati</taxon>
        <taxon>Pseudomonadota</taxon>
        <taxon>Gammaproteobacteria</taxon>
        <taxon>Alteromonadales</taxon>
        <taxon>Shewanellaceae</taxon>
        <taxon>Shewanella</taxon>
    </lineage>
</organism>
<dbReference type="PANTHER" id="PTHR47965">
    <property type="entry name" value="ASPARTYL PROTEASE-RELATED"/>
    <property type="match status" value="1"/>
</dbReference>
<keyword evidence="5" id="KW-0378">Hydrolase</keyword>
<dbReference type="EMBL" id="JAKIKU010000001">
    <property type="protein sequence ID" value="MCL1043763.1"/>
    <property type="molecule type" value="Genomic_DNA"/>
</dbReference>
<keyword evidence="6" id="KW-0865">Zymogen</keyword>
<dbReference type="InterPro" id="IPR021109">
    <property type="entry name" value="Peptidase_aspartic_dom_sf"/>
</dbReference>
<evidence type="ECO:0000256" key="3">
    <source>
        <dbReference type="ARBA" id="ARBA00022729"/>
    </source>
</evidence>
<gene>
    <name evidence="8" type="ORF">L2737_00220</name>
</gene>
<comment type="similarity">
    <text evidence="1">Belongs to the peptidase A1 family.</text>
</comment>
<evidence type="ECO:0000256" key="4">
    <source>
        <dbReference type="ARBA" id="ARBA00022750"/>
    </source>
</evidence>
<dbReference type="PROSITE" id="PS00141">
    <property type="entry name" value="ASP_PROTEASE"/>
    <property type="match status" value="1"/>
</dbReference>
<evidence type="ECO:0000313" key="8">
    <source>
        <dbReference type="EMBL" id="MCL1043763.1"/>
    </source>
</evidence>
<evidence type="ECO:0000256" key="6">
    <source>
        <dbReference type="ARBA" id="ARBA00023145"/>
    </source>
</evidence>
<evidence type="ECO:0000259" key="7">
    <source>
        <dbReference type="PROSITE" id="PS51767"/>
    </source>
</evidence>
<dbReference type="PROSITE" id="PS51767">
    <property type="entry name" value="PEPTIDASE_A1"/>
    <property type="match status" value="1"/>
</dbReference>
<dbReference type="Pfam" id="PF00026">
    <property type="entry name" value="Asp"/>
    <property type="match status" value="1"/>
</dbReference>
<dbReference type="Proteomes" id="UP001202134">
    <property type="component" value="Unassembled WGS sequence"/>
</dbReference>
<evidence type="ECO:0000256" key="5">
    <source>
        <dbReference type="ARBA" id="ARBA00022801"/>
    </source>
</evidence>
<protein>
    <submittedName>
        <fullName evidence="8">Pepsin-like aspartyl protease</fullName>
    </submittedName>
</protein>
<name>A0ABT0KJ38_9GAMM</name>
<dbReference type="InterPro" id="IPR033121">
    <property type="entry name" value="PEPTIDASE_A1"/>
</dbReference>
<reference evidence="8 9" key="1">
    <citation type="submission" date="2022-01" db="EMBL/GenBank/DDBJ databases">
        <title>Whole genome-based taxonomy of the Shewanellaceae.</title>
        <authorList>
            <person name="Martin-Rodriguez A.J."/>
        </authorList>
    </citation>
    <scope>NUCLEOTIDE SEQUENCE [LARGE SCALE GENOMIC DNA]</scope>
    <source>
        <strain evidence="8 9">DSM 24955</strain>
    </source>
</reference>
<evidence type="ECO:0000256" key="1">
    <source>
        <dbReference type="ARBA" id="ARBA00007447"/>
    </source>
</evidence>
<keyword evidence="9" id="KW-1185">Reference proteome</keyword>
<dbReference type="RefSeq" id="WP_248954390.1">
    <property type="nucleotide sequence ID" value="NZ_JAKIKU010000001.1"/>
</dbReference>